<evidence type="ECO:0000313" key="1">
    <source>
        <dbReference type="EMBL" id="HET97831.1"/>
    </source>
</evidence>
<accession>A0A7C2XR49</accession>
<dbReference type="EMBL" id="DSDS01000091">
    <property type="protein sequence ID" value="HET97831.1"/>
    <property type="molecule type" value="Genomic_DNA"/>
</dbReference>
<dbReference type="AlphaFoldDB" id="A0A7C2XR49"/>
<sequence>MTFSCRNYDFNLNNCQKLKSDCIPGRRGCVLEGRVKLSEDLEKKVAELEARRPGRNRRGKKRLSG</sequence>
<proteinExistence type="predicted"/>
<organism evidence="1">
    <name type="scientific">Desulfurivibrio alkaliphilus</name>
    <dbReference type="NCBI Taxonomy" id="427923"/>
    <lineage>
        <taxon>Bacteria</taxon>
        <taxon>Pseudomonadati</taxon>
        <taxon>Thermodesulfobacteriota</taxon>
        <taxon>Desulfobulbia</taxon>
        <taxon>Desulfobulbales</taxon>
        <taxon>Desulfobulbaceae</taxon>
        <taxon>Desulfurivibrio</taxon>
    </lineage>
</organism>
<dbReference type="Proteomes" id="UP000885986">
    <property type="component" value="Unassembled WGS sequence"/>
</dbReference>
<name>A0A7C2XR49_9BACT</name>
<comment type="caution">
    <text evidence="1">The sequence shown here is derived from an EMBL/GenBank/DDBJ whole genome shotgun (WGS) entry which is preliminary data.</text>
</comment>
<protein>
    <submittedName>
        <fullName evidence="1">Uncharacterized protein</fullName>
    </submittedName>
</protein>
<gene>
    <name evidence="1" type="ORF">ENN98_03915</name>
</gene>
<reference evidence="1" key="1">
    <citation type="journal article" date="2020" name="mSystems">
        <title>Genome- and Community-Level Interaction Insights into Carbon Utilization and Element Cycling Functions of Hydrothermarchaeota in Hydrothermal Sediment.</title>
        <authorList>
            <person name="Zhou Z."/>
            <person name="Liu Y."/>
            <person name="Xu W."/>
            <person name="Pan J."/>
            <person name="Luo Z.H."/>
            <person name="Li M."/>
        </authorList>
    </citation>
    <scope>NUCLEOTIDE SEQUENCE [LARGE SCALE GENOMIC DNA]</scope>
    <source>
        <strain evidence="1">SpSt-1224</strain>
    </source>
</reference>